<dbReference type="Proteomes" id="UP000003136">
    <property type="component" value="Unassembled WGS sequence"/>
</dbReference>
<dbReference type="EMBL" id="ABVQ01000037">
    <property type="protein sequence ID" value="EEC56387.1"/>
    <property type="molecule type" value="Genomic_DNA"/>
</dbReference>
<organism evidence="1 2">
    <name type="scientific">[Bacteroides] pectinophilus ATCC 43243</name>
    <dbReference type="NCBI Taxonomy" id="483218"/>
    <lineage>
        <taxon>Bacteria</taxon>
        <taxon>Bacillati</taxon>
        <taxon>Bacillota</taxon>
        <taxon>Clostridia</taxon>
        <taxon>Eubacteriales</taxon>
    </lineage>
</organism>
<evidence type="ECO:0000313" key="2">
    <source>
        <dbReference type="Proteomes" id="UP000003136"/>
    </source>
</evidence>
<accession>B7AVZ5</accession>
<evidence type="ECO:0000313" key="1">
    <source>
        <dbReference type="EMBL" id="EEC56387.1"/>
    </source>
</evidence>
<keyword evidence="2" id="KW-1185">Reference proteome</keyword>
<name>B7AVZ5_9FIRM</name>
<protein>
    <submittedName>
        <fullName evidence="1">Uncharacterized protein</fullName>
    </submittedName>
</protein>
<gene>
    <name evidence="1" type="ORF">BACPEC_02896</name>
</gene>
<reference evidence="1 2" key="2">
    <citation type="submission" date="2008-11" db="EMBL/GenBank/DDBJ databases">
        <authorList>
            <person name="Fulton L."/>
            <person name="Clifton S."/>
            <person name="Fulton B."/>
            <person name="Xu J."/>
            <person name="Minx P."/>
            <person name="Pepin K.H."/>
            <person name="Johnson M."/>
            <person name="Bhonagiri V."/>
            <person name="Nash W.E."/>
            <person name="Mardis E.R."/>
            <person name="Wilson R.K."/>
        </authorList>
    </citation>
    <scope>NUCLEOTIDE SEQUENCE [LARGE SCALE GENOMIC DNA]</scope>
    <source>
        <strain evidence="1 2">ATCC 43243</strain>
    </source>
</reference>
<reference evidence="1 2" key="1">
    <citation type="submission" date="2008-11" db="EMBL/GenBank/DDBJ databases">
        <title>Draft genome sequence of Bacteroides pectinophilus (ATCC 43243).</title>
        <authorList>
            <person name="Sudarsanam P."/>
            <person name="Ley R."/>
            <person name="Guruge J."/>
            <person name="Turnbaugh P.J."/>
            <person name="Mahowald M."/>
            <person name="Liep D."/>
            <person name="Gordon J."/>
        </authorList>
    </citation>
    <scope>NUCLEOTIDE SEQUENCE [LARGE SCALE GENOMIC DNA]</scope>
    <source>
        <strain evidence="1 2">ATCC 43243</strain>
    </source>
</reference>
<sequence length="54" mass="6164">MLIFTGPSETAIRIVATNPAIRKKKHRTVKCLRFCNCFSFFIHFILPSCSIVCC</sequence>
<proteinExistence type="predicted"/>
<dbReference type="STRING" id="483218.BACPEC_02896"/>
<dbReference type="HOGENOM" id="CLU_3040536_0_0_9"/>
<comment type="caution">
    <text evidence="1">The sequence shown here is derived from an EMBL/GenBank/DDBJ whole genome shotgun (WGS) entry which is preliminary data.</text>
</comment>
<dbReference type="AlphaFoldDB" id="B7AVZ5"/>